<dbReference type="InterPro" id="IPR010208">
    <property type="entry name" value="Ion_transpt_RnfC/RsxC"/>
</dbReference>
<dbReference type="Gene3D" id="3.40.50.11540">
    <property type="entry name" value="NADH-ubiquinone oxidoreductase 51kDa subunit"/>
    <property type="match status" value="1"/>
</dbReference>
<keyword evidence="2" id="KW-0004">4Fe-4S</keyword>
<keyword evidence="5" id="KW-0249">Electron transport</keyword>
<dbReference type="GO" id="GO:0009055">
    <property type="term" value="F:electron transfer activity"/>
    <property type="evidence" value="ECO:0007669"/>
    <property type="project" value="InterPro"/>
</dbReference>
<evidence type="ECO:0000259" key="10">
    <source>
        <dbReference type="Pfam" id="PF13375"/>
    </source>
</evidence>
<feature type="domain" description="NADH-ubiquinone oxidoreductase 51kDa subunit FMN-binding" evidence="8">
    <location>
        <begin position="328"/>
        <end position="451"/>
    </location>
</feature>
<organism evidence="11">
    <name type="scientific">marine sediment metagenome</name>
    <dbReference type="NCBI Taxonomy" id="412755"/>
    <lineage>
        <taxon>unclassified sequences</taxon>
        <taxon>metagenomes</taxon>
        <taxon>ecological metagenomes</taxon>
    </lineage>
</organism>
<evidence type="ECO:0000256" key="6">
    <source>
        <dbReference type="ARBA" id="ARBA00023004"/>
    </source>
</evidence>
<accession>A0A0F9E313</accession>
<dbReference type="Pfam" id="PF12225">
    <property type="entry name" value="DUF5981"/>
    <property type="match status" value="1"/>
</dbReference>
<dbReference type="InterPro" id="IPR011538">
    <property type="entry name" value="Nuo51_FMN-bd"/>
</dbReference>
<dbReference type="InterPro" id="IPR037225">
    <property type="entry name" value="Nuo51_FMN-bd_sf"/>
</dbReference>
<evidence type="ECO:0008006" key="12">
    <source>
        <dbReference type="Google" id="ProtNLM"/>
    </source>
</evidence>
<comment type="caution">
    <text evidence="11">The sequence shown here is derived from an EMBL/GenBank/DDBJ whole genome shotgun (WGS) entry which is preliminary data.</text>
</comment>
<dbReference type="GO" id="GO:0046872">
    <property type="term" value="F:metal ion binding"/>
    <property type="evidence" value="ECO:0007669"/>
    <property type="project" value="UniProtKB-KW"/>
</dbReference>
<evidence type="ECO:0000256" key="5">
    <source>
        <dbReference type="ARBA" id="ARBA00022982"/>
    </source>
</evidence>
<evidence type="ECO:0000256" key="2">
    <source>
        <dbReference type="ARBA" id="ARBA00022485"/>
    </source>
</evidence>
<feature type="domain" description="Methylene-tetrahydrofolate reductase C-terminal-like" evidence="9">
    <location>
        <begin position="101"/>
        <end position="176"/>
    </location>
</feature>
<sequence>MSTIKVKRSLLAYVILLARLEILGEDAEKVVGQAGVDFLCNDLLSQKKILDLDLSPCDSVGVISCGLGVQFVAQLLEEKAVYALADSIPQSGNATSEVGYHGISLEKEKCAGCGECYLNLTRGICPVVDCAKGLLNGPCGGAKEGKCEVSPDVDCAWEKIYQRWEKQKGKFTLESVQIRDYSKPSLKLKGDLSVQNQVLRKQSFYGGLYPLERKKETEGKRIVSFPEPETVAIFLTQHAGKRADPLVKSGDKVRVGQKIGEAGAFISSPVHSSVSGKVISLEERVHPASQEKDLAIIIENNGENQLDPSIQPLANFEELTAETLLKIIREKGLVGLGGAMFPTYVKLSSPKPIDTLIINGCECEPYLNSDNRVMIEYPQEIFTGIRIVEKILGINKIFVGVEENKPQAIKNLTDLVNKSSKVEIISLKTKYPQGAEKMLIKRILGREVPEKG</sequence>
<dbReference type="SUPFAM" id="SSF142019">
    <property type="entry name" value="Nqo1 FMN-binding domain-like"/>
    <property type="match status" value="1"/>
</dbReference>
<dbReference type="NCBIfam" id="TIGR01945">
    <property type="entry name" value="rnfC"/>
    <property type="match status" value="1"/>
</dbReference>
<evidence type="ECO:0000256" key="7">
    <source>
        <dbReference type="ARBA" id="ARBA00023014"/>
    </source>
</evidence>
<evidence type="ECO:0000313" key="11">
    <source>
        <dbReference type="EMBL" id="KKL18473.1"/>
    </source>
</evidence>
<keyword evidence="1" id="KW-0813">Transport</keyword>
<dbReference type="Pfam" id="PF13375">
    <property type="entry name" value="RnfC_N"/>
    <property type="match status" value="1"/>
</dbReference>
<dbReference type="PANTHER" id="PTHR43034">
    <property type="entry name" value="ION-TRANSLOCATING OXIDOREDUCTASE COMPLEX SUBUNIT C"/>
    <property type="match status" value="1"/>
</dbReference>
<dbReference type="EMBL" id="LAZR01038857">
    <property type="protein sequence ID" value="KKL18473.1"/>
    <property type="molecule type" value="Genomic_DNA"/>
</dbReference>
<dbReference type="Pfam" id="PF01512">
    <property type="entry name" value="Complex1_51K"/>
    <property type="match status" value="1"/>
</dbReference>
<keyword evidence="7" id="KW-0411">Iron-sulfur</keyword>
<dbReference type="AlphaFoldDB" id="A0A0F9E313"/>
<feature type="domain" description="RnfC Barrel sandwich hybrid" evidence="10">
    <location>
        <begin position="203"/>
        <end position="303"/>
    </location>
</feature>
<evidence type="ECO:0000256" key="3">
    <source>
        <dbReference type="ARBA" id="ARBA00022723"/>
    </source>
</evidence>
<proteinExistence type="predicted"/>
<keyword evidence="3" id="KW-0479">Metal-binding</keyword>
<evidence type="ECO:0000256" key="4">
    <source>
        <dbReference type="ARBA" id="ARBA00022737"/>
    </source>
</evidence>
<evidence type="ECO:0000259" key="9">
    <source>
        <dbReference type="Pfam" id="PF12225"/>
    </source>
</evidence>
<gene>
    <name evidence="11" type="ORF">LCGC14_2475180</name>
</gene>
<feature type="non-terminal residue" evidence="11">
    <location>
        <position position="452"/>
    </location>
</feature>
<keyword evidence="4" id="KW-0677">Repeat</keyword>
<dbReference type="GO" id="GO:0016020">
    <property type="term" value="C:membrane"/>
    <property type="evidence" value="ECO:0007669"/>
    <property type="project" value="InterPro"/>
</dbReference>
<dbReference type="PANTHER" id="PTHR43034:SF2">
    <property type="entry name" value="ION-TRANSLOCATING OXIDOREDUCTASE COMPLEX SUBUNIT C"/>
    <property type="match status" value="1"/>
</dbReference>
<protein>
    <recommendedName>
        <fullName evidence="12">Rnf electron transport complex subunit C</fullName>
    </recommendedName>
</protein>
<evidence type="ECO:0000256" key="1">
    <source>
        <dbReference type="ARBA" id="ARBA00022448"/>
    </source>
</evidence>
<evidence type="ECO:0000259" key="8">
    <source>
        <dbReference type="Pfam" id="PF01512"/>
    </source>
</evidence>
<reference evidence="11" key="1">
    <citation type="journal article" date="2015" name="Nature">
        <title>Complex archaea that bridge the gap between prokaryotes and eukaryotes.</title>
        <authorList>
            <person name="Spang A."/>
            <person name="Saw J.H."/>
            <person name="Jorgensen S.L."/>
            <person name="Zaremba-Niedzwiedzka K."/>
            <person name="Martijn J."/>
            <person name="Lind A.E."/>
            <person name="van Eijk R."/>
            <person name="Schleper C."/>
            <person name="Guy L."/>
            <person name="Ettema T.J."/>
        </authorList>
    </citation>
    <scope>NUCLEOTIDE SEQUENCE</scope>
</reference>
<name>A0A0F9E313_9ZZZZ</name>
<dbReference type="InterPro" id="IPR022026">
    <property type="entry name" value="DUF5981"/>
</dbReference>
<keyword evidence="6" id="KW-0408">Iron</keyword>
<dbReference type="InterPro" id="IPR026902">
    <property type="entry name" value="RnfC_N"/>
</dbReference>
<dbReference type="GO" id="GO:0051539">
    <property type="term" value="F:4 iron, 4 sulfur cluster binding"/>
    <property type="evidence" value="ECO:0007669"/>
    <property type="project" value="UniProtKB-KW"/>
</dbReference>